<dbReference type="PANTHER" id="PTHR33778">
    <property type="entry name" value="PROTEIN MGTC"/>
    <property type="match status" value="1"/>
</dbReference>
<dbReference type="GO" id="GO:0005886">
    <property type="term" value="C:plasma membrane"/>
    <property type="evidence" value="ECO:0007669"/>
    <property type="project" value="UniProtKB-SubCell"/>
</dbReference>
<comment type="similarity">
    <text evidence="2">Belongs to the MgtC/SapB family.</text>
</comment>
<evidence type="ECO:0000313" key="9">
    <source>
        <dbReference type="EMBL" id="HJC63059.1"/>
    </source>
</evidence>
<keyword evidence="6 7" id="KW-0472">Membrane</keyword>
<evidence type="ECO:0000256" key="1">
    <source>
        <dbReference type="ARBA" id="ARBA00004651"/>
    </source>
</evidence>
<dbReference type="InterPro" id="IPR049177">
    <property type="entry name" value="MgtC_SapB_SrpB_YhiD_N"/>
</dbReference>
<dbReference type="PANTHER" id="PTHR33778:SF1">
    <property type="entry name" value="MAGNESIUM TRANSPORTER YHID-RELATED"/>
    <property type="match status" value="1"/>
</dbReference>
<evidence type="ECO:0000256" key="7">
    <source>
        <dbReference type="SAM" id="Phobius"/>
    </source>
</evidence>
<keyword evidence="5 7" id="KW-1133">Transmembrane helix</keyword>
<reference evidence="9" key="1">
    <citation type="journal article" date="2021" name="PeerJ">
        <title>Extensive microbial diversity within the chicken gut microbiome revealed by metagenomics and culture.</title>
        <authorList>
            <person name="Gilroy R."/>
            <person name="Ravi A."/>
            <person name="Getino M."/>
            <person name="Pursley I."/>
            <person name="Horton D.L."/>
            <person name="Alikhan N.F."/>
            <person name="Baker D."/>
            <person name="Gharbi K."/>
            <person name="Hall N."/>
            <person name="Watson M."/>
            <person name="Adriaenssens E.M."/>
            <person name="Foster-Nyarko E."/>
            <person name="Jarju S."/>
            <person name="Secka A."/>
            <person name="Antonio M."/>
            <person name="Oren A."/>
            <person name="Chaudhuri R.R."/>
            <person name="La Ragione R."/>
            <person name="Hildebrand F."/>
            <person name="Pallen M.J."/>
        </authorList>
    </citation>
    <scope>NUCLEOTIDE SEQUENCE</scope>
    <source>
        <strain evidence="9">ChiBcec2-3848</strain>
    </source>
</reference>
<dbReference type="Pfam" id="PF02308">
    <property type="entry name" value="MgtC"/>
    <property type="match status" value="1"/>
</dbReference>
<evidence type="ECO:0000256" key="3">
    <source>
        <dbReference type="ARBA" id="ARBA00022475"/>
    </source>
</evidence>
<evidence type="ECO:0000256" key="4">
    <source>
        <dbReference type="ARBA" id="ARBA00022692"/>
    </source>
</evidence>
<feature type="domain" description="MgtC/SapB/SrpB/YhiD N-terminal" evidence="8">
    <location>
        <begin position="29"/>
        <end position="155"/>
    </location>
</feature>
<dbReference type="InterPro" id="IPR003416">
    <property type="entry name" value="MgtC/SapB/SrpB/YhiD_fam"/>
</dbReference>
<feature type="transmembrane region" description="Helical" evidence="7">
    <location>
        <begin position="119"/>
        <end position="152"/>
    </location>
</feature>
<dbReference type="EMBL" id="DWVZ01000072">
    <property type="protein sequence ID" value="HJC63059.1"/>
    <property type="molecule type" value="Genomic_DNA"/>
</dbReference>
<dbReference type="PRINTS" id="PR01837">
    <property type="entry name" value="MGTCSAPBPROT"/>
</dbReference>
<comment type="caution">
    <text evidence="9">The sequence shown here is derived from an EMBL/GenBank/DDBJ whole genome shotgun (WGS) entry which is preliminary data.</text>
</comment>
<organism evidence="9 10">
    <name type="scientific">Candidatus Blautia merdavium</name>
    <dbReference type="NCBI Taxonomy" id="2838494"/>
    <lineage>
        <taxon>Bacteria</taxon>
        <taxon>Bacillati</taxon>
        <taxon>Bacillota</taxon>
        <taxon>Clostridia</taxon>
        <taxon>Lachnospirales</taxon>
        <taxon>Lachnospiraceae</taxon>
        <taxon>Blautia</taxon>
    </lineage>
</organism>
<feature type="transmembrane region" description="Helical" evidence="7">
    <location>
        <begin position="52"/>
        <end position="72"/>
    </location>
</feature>
<dbReference type="AlphaFoldDB" id="A0A9D2PLB3"/>
<sequence>MYEGGLLGKLNSISSYLADLNLISTALRLVLAMALGGVIGIDRGMKKRVAGVKTHTIVCLGATLVMMTGQYISLNINPSGTGDTARLGAQVISGVGFLGVGTIIVTGQRHVSGLTTAASLWASSCIGLAVGIGYYSGAILTTLCILVVFRYFKAIDMYAENHSNVYEVYMEFDSNESMSNAIRTLREEDIHVNNIMVIKKKTKSQNVVIQASLEAGRWRNKKSTFRIVKEQQGVISVEEL</sequence>
<feature type="transmembrane region" description="Helical" evidence="7">
    <location>
        <begin position="20"/>
        <end position="40"/>
    </location>
</feature>
<accession>A0A9D2PLB3</accession>
<proteinExistence type="inferred from homology"/>
<name>A0A9D2PLB3_9FIRM</name>
<evidence type="ECO:0000256" key="6">
    <source>
        <dbReference type="ARBA" id="ARBA00023136"/>
    </source>
</evidence>
<evidence type="ECO:0000259" key="8">
    <source>
        <dbReference type="Pfam" id="PF02308"/>
    </source>
</evidence>
<keyword evidence="4 7" id="KW-0812">Transmembrane</keyword>
<reference evidence="9" key="2">
    <citation type="submission" date="2021-04" db="EMBL/GenBank/DDBJ databases">
        <authorList>
            <person name="Gilroy R."/>
        </authorList>
    </citation>
    <scope>NUCLEOTIDE SEQUENCE</scope>
    <source>
        <strain evidence="9">ChiBcec2-3848</strain>
    </source>
</reference>
<evidence type="ECO:0000256" key="2">
    <source>
        <dbReference type="ARBA" id="ARBA00009298"/>
    </source>
</evidence>
<evidence type="ECO:0000313" key="10">
    <source>
        <dbReference type="Proteomes" id="UP000823886"/>
    </source>
</evidence>
<feature type="transmembrane region" description="Helical" evidence="7">
    <location>
        <begin position="87"/>
        <end position="107"/>
    </location>
</feature>
<keyword evidence="3" id="KW-1003">Cell membrane</keyword>
<dbReference type="Proteomes" id="UP000823886">
    <property type="component" value="Unassembled WGS sequence"/>
</dbReference>
<gene>
    <name evidence="9" type="ORF">H9753_05505</name>
</gene>
<evidence type="ECO:0000256" key="5">
    <source>
        <dbReference type="ARBA" id="ARBA00022989"/>
    </source>
</evidence>
<comment type="subcellular location">
    <subcellularLocation>
        <location evidence="1">Cell membrane</location>
        <topology evidence="1">Multi-pass membrane protein</topology>
    </subcellularLocation>
</comment>
<protein>
    <submittedName>
        <fullName evidence="9">MgtC/SapB family protein</fullName>
    </submittedName>
</protein>